<evidence type="ECO:0000313" key="3">
    <source>
        <dbReference type="Proteomes" id="UP000176998"/>
    </source>
</evidence>
<dbReference type="RefSeq" id="XP_022479427.1">
    <property type="nucleotide sequence ID" value="XM_022613929.1"/>
</dbReference>
<organism evidence="2 3">
    <name type="scientific">Colletotrichum orchidophilum</name>
    <dbReference type="NCBI Taxonomy" id="1209926"/>
    <lineage>
        <taxon>Eukaryota</taxon>
        <taxon>Fungi</taxon>
        <taxon>Dikarya</taxon>
        <taxon>Ascomycota</taxon>
        <taxon>Pezizomycotina</taxon>
        <taxon>Sordariomycetes</taxon>
        <taxon>Hypocreomycetidae</taxon>
        <taxon>Glomerellales</taxon>
        <taxon>Glomerellaceae</taxon>
        <taxon>Colletotrichum</taxon>
    </lineage>
</organism>
<keyword evidence="1" id="KW-0732">Signal</keyword>
<evidence type="ECO:0000313" key="2">
    <source>
        <dbReference type="EMBL" id="OHF02285.1"/>
    </source>
</evidence>
<name>A0A1G4BLS7_9PEZI</name>
<proteinExistence type="predicted"/>
<feature type="signal peptide" evidence="1">
    <location>
        <begin position="1"/>
        <end position="17"/>
    </location>
</feature>
<keyword evidence="3" id="KW-1185">Reference proteome</keyword>
<evidence type="ECO:0000256" key="1">
    <source>
        <dbReference type="SAM" id="SignalP"/>
    </source>
</evidence>
<dbReference type="EMBL" id="MJBS01000013">
    <property type="protein sequence ID" value="OHF02285.1"/>
    <property type="molecule type" value="Genomic_DNA"/>
</dbReference>
<dbReference type="AlphaFoldDB" id="A0A1G4BLS7"/>
<sequence length="113" mass="12367">MHSFTVIATALISTATADFTSYCCAFGAPEMTTGDIAWALADPHIITELGVAGNTPYTHWVGTCKYHGKPMPCGKYTTTARTRDRPGKQLASGYLECDDVSYLEFNDQWSCPF</sequence>
<protein>
    <submittedName>
        <fullName evidence="2">Uncharacterized protein</fullName>
    </submittedName>
</protein>
<feature type="chain" id="PRO_5009603058" evidence="1">
    <location>
        <begin position="18"/>
        <end position="113"/>
    </location>
</feature>
<reference evidence="2 3" key="1">
    <citation type="submission" date="2016-09" db="EMBL/GenBank/DDBJ databases">
        <authorList>
            <person name="Capua I."/>
            <person name="De Benedictis P."/>
            <person name="Joannis T."/>
            <person name="Lombin L.H."/>
            <person name="Cattoli G."/>
        </authorList>
    </citation>
    <scope>NUCLEOTIDE SEQUENCE [LARGE SCALE GENOMIC DNA]</scope>
    <source>
        <strain evidence="2 3">IMI 309357</strain>
    </source>
</reference>
<gene>
    <name evidence="2" type="ORF">CORC01_02278</name>
</gene>
<comment type="caution">
    <text evidence="2">The sequence shown here is derived from an EMBL/GenBank/DDBJ whole genome shotgun (WGS) entry which is preliminary data.</text>
</comment>
<accession>A0A1G4BLS7</accession>
<dbReference type="Proteomes" id="UP000176998">
    <property type="component" value="Unassembled WGS sequence"/>
</dbReference>
<dbReference type="GeneID" id="34555439"/>